<gene>
    <name evidence="2" type="ORF">G7043_28010</name>
</gene>
<proteinExistence type="predicted"/>
<organism evidence="2 3">
    <name type="scientific">Lentzea alba</name>
    <dbReference type="NCBI Taxonomy" id="2714351"/>
    <lineage>
        <taxon>Bacteria</taxon>
        <taxon>Bacillati</taxon>
        <taxon>Actinomycetota</taxon>
        <taxon>Actinomycetes</taxon>
        <taxon>Pseudonocardiales</taxon>
        <taxon>Pseudonocardiaceae</taxon>
        <taxon>Lentzea</taxon>
    </lineage>
</organism>
<dbReference type="RefSeq" id="WP_166050537.1">
    <property type="nucleotide sequence ID" value="NZ_JAAMPJ010000008.1"/>
</dbReference>
<keyword evidence="3" id="KW-1185">Reference proteome</keyword>
<feature type="transmembrane region" description="Helical" evidence="1">
    <location>
        <begin position="144"/>
        <end position="165"/>
    </location>
</feature>
<sequence>MARRDGDSSLELPELRKIWARSHSGEWDGAAAERVLRDGIEALDGPFGKLSRTEAALILFNLDAHAEPEADYPAVLGRLGRMAGIAGDVAIRARTGELRRSLAAVLVGQDIRIKVESRDNVASLLANLDAVEAPAGRRRVVKPATAAVALVSAVVVVVGATLVVAKLVRSGGPNEGGDLKSTSASSEPVKIQNVTVFQNRVRDLRYALSEPVAELPPPGAPAANETAESFDSWYQKHGGTALGSGYTNITVQGNDSKPVHITDMKIDAQCSVPLDGAFLQGYTAGGEHETIKIGFNLDDPKPFPEQMTTLDDGLQGMGRNYFSAHTIELGPGETEVLTVGAYTKNRYCKFKLQLVVATANGTVVQDVDARDKRFEVTGLAPKKNAEALYSGYQKVYRQDVSLSWKAVDPNSPEGP</sequence>
<name>A0A7C9RTY1_9PSEU</name>
<dbReference type="EMBL" id="JAAMPJ010000008">
    <property type="protein sequence ID" value="NGY62768.1"/>
    <property type="molecule type" value="Genomic_DNA"/>
</dbReference>
<accession>A0A7C9RTY1</accession>
<dbReference type="Proteomes" id="UP000481360">
    <property type="component" value="Unassembled WGS sequence"/>
</dbReference>
<dbReference type="AlphaFoldDB" id="A0A7C9RTY1"/>
<evidence type="ECO:0000313" key="2">
    <source>
        <dbReference type="EMBL" id="NGY62768.1"/>
    </source>
</evidence>
<keyword evidence="1" id="KW-0472">Membrane</keyword>
<reference evidence="2 3" key="1">
    <citation type="submission" date="2020-03" db="EMBL/GenBank/DDBJ databases">
        <title>Isolation and identification of active actinomycetes.</title>
        <authorList>
            <person name="Sun X."/>
        </authorList>
    </citation>
    <scope>NUCLEOTIDE SEQUENCE [LARGE SCALE GENOMIC DNA]</scope>
    <source>
        <strain evidence="2 3">NEAU-D13</strain>
    </source>
</reference>
<protein>
    <submittedName>
        <fullName evidence="2">Uncharacterized protein</fullName>
    </submittedName>
</protein>
<evidence type="ECO:0000256" key="1">
    <source>
        <dbReference type="SAM" id="Phobius"/>
    </source>
</evidence>
<keyword evidence="1" id="KW-0812">Transmembrane</keyword>
<evidence type="ECO:0000313" key="3">
    <source>
        <dbReference type="Proteomes" id="UP000481360"/>
    </source>
</evidence>
<keyword evidence="1" id="KW-1133">Transmembrane helix</keyword>
<comment type="caution">
    <text evidence="2">The sequence shown here is derived from an EMBL/GenBank/DDBJ whole genome shotgun (WGS) entry which is preliminary data.</text>
</comment>